<protein>
    <submittedName>
        <fullName evidence="1">Uncharacterized protein</fullName>
    </submittedName>
</protein>
<sequence length="47" mass="4859">MSALMVAARQIRSMVGAPGSGSSRDMASLLIALDNALGTPTRPDLEE</sequence>
<organism evidence="1 2">
    <name type="scientific">Rhodococcus opacus</name>
    <name type="common">Nocardia opaca</name>
    <dbReference type="NCBI Taxonomy" id="37919"/>
    <lineage>
        <taxon>Bacteria</taxon>
        <taxon>Bacillati</taxon>
        <taxon>Actinomycetota</taxon>
        <taxon>Actinomycetes</taxon>
        <taxon>Mycobacteriales</taxon>
        <taxon>Nocardiaceae</taxon>
        <taxon>Rhodococcus</taxon>
    </lineage>
</organism>
<accession>A0A1B1KEY6</accession>
<dbReference type="AlphaFoldDB" id="A0A1B1KEY6"/>
<dbReference type="RefSeq" id="WP_155773041.1">
    <property type="nucleotide sequence ID" value="NZ_CP009111.1"/>
</dbReference>
<reference evidence="1 2" key="1">
    <citation type="submission" date="2014-07" db="EMBL/GenBank/DDBJ databases">
        <authorList>
            <person name="Zhang J.E."/>
            <person name="Yang H."/>
            <person name="Guo J."/>
            <person name="Deng Z."/>
            <person name="Luo H."/>
            <person name="Luo M."/>
            <person name="Zhao B."/>
        </authorList>
    </citation>
    <scope>NUCLEOTIDE SEQUENCE [LARGE SCALE GENOMIC DNA]</scope>
    <source>
        <strain evidence="1 2">1CP</strain>
    </source>
</reference>
<proteinExistence type="predicted"/>
<dbReference type="Proteomes" id="UP000186108">
    <property type="component" value="Chromosome"/>
</dbReference>
<evidence type="ECO:0000313" key="2">
    <source>
        <dbReference type="Proteomes" id="UP000186108"/>
    </source>
</evidence>
<evidence type="ECO:0000313" key="1">
    <source>
        <dbReference type="EMBL" id="ANS31166.1"/>
    </source>
</evidence>
<dbReference type="EMBL" id="CP009111">
    <property type="protein sequence ID" value="ANS31166.1"/>
    <property type="molecule type" value="Genomic_DNA"/>
</dbReference>
<name>A0A1B1KEY6_RHOOP</name>
<gene>
    <name evidence="1" type="ORF">R1CP_32715</name>
</gene>